<evidence type="ECO:0000313" key="3">
    <source>
        <dbReference type="Proteomes" id="UP000018888"/>
    </source>
</evidence>
<organism evidence="2 3">
    <name type="scientific">Rhizophagus irregularis (strain DAOM 181602 / DAOM 197198 / MUCL 43194)</name>
    <name type="common">Arbuscular mycorrhizal fungus</name>
    <name type="synonym">Glomus intraradices</name>
    <dbReference type="NCBI Taxonomy" id="747089"/>
    <lineage>
        <taxon>Eukaryota</taxon>
        <taxon>Fungi</taxon>
        <taxon>Fungi incertae sedis</taxon>
        <taxon>Mucoromycota</taxon>
        <taxon>Glomeromycotina</taxon>
        <taxon>Glomeromycetes</taxon>
        <taxon>Glomerales</taxon>
        <taxon>Glomeraceae</taxon>
        <taxon>Rhizophagus</taxon>
    </lineage>
</organism>
<keyword evidence="3" id="KW-1185">Reference proteome</keyword>
<gene>
    <name evidence="2" type="ORF">GLOIN_2v1474273</name>
</gene>
<comment type="caution">
    <text evidence="2">The sequence shown here is derived from an EMBL/GenBank/DDBJ whole genome shotgun (WGS) entry which is preliminary data.</text>
</comment>
<name>A0A2P4QGL9_RHIID</name>
<reference evidence="2 3" key="2">
    <citation type="journal article" date="2018" name="New Phytol.">
        <title>High intraspecific genome diversity in the model arbuscular mycorrhizal symbiont Rhizophagus irregularis.</title>
        <authorList>
            <person name="Chen E.C.H."/>
            <person name="Morin E."/>
            <person name="Beaudet D."/>
            <person name="Noel J."/>
            <person name="Yildirir G."/>
            <person name="Ndikumana S."/>
            <person name="Charron P."/>
            <person name="St-Onge C."/>
            <person name="Giorgi J."/>
            <person name="Kruger M."/>
            <person name="Marton T."/>
            <person name="Ropars J."/>
            <person name="Grigoriev I.V."/>
            <person name="Hainaut M."/>
            <person name="Henrissat B."/>
            <person name="Roux C."/>
            <person name="Martin F."/>
            <person name="Corradi N."/>
        </authorList>
    </citation>
    <scope>NUCLEOTIDE SEQUENCE [LARGE SCALE GENOMIC DNA]</scope>
    <source>
        <strain evidence="2 3">DAOM 197198</strain>
    </source>
</reference>
<dbReference type="EMBL" id="AUPC02000046">
    <property type="protein sequence ID" value="POG76783.1"/>
    <property type="molecule type" value="Genomic_DNA"/>
</dbReference>
<accession>A0A2P4QGL9</accession>
<reference evidence="2 3" key="1">
    <citation type="journal article" date="2013" name="Proc. Natl. Acad. Sci. U.S.A.">
        <title>Genome of an arbuscular mycorrhizal fungus provides insight into the oldest plant symbiosis.</title>
        <authorList>
            <person name="Tisserant E."/>
            <person name="Malbreil M."/>
            <person name="Kuo A."/>
            <person name="Kohler A."/>
            <person name="Symeonidi A."/>
            <person name="Balestrini R."/>
            <person name="Charron P."/>
            <person name="Duensing N."/>
            <person name="Frei Dit Frey N."/>
            <person name="Gianinazzi-Pearson V."/>
            <person name="Gilbert L.B."/>
            <person name="Handa Y."/>
            <person name="Herr J.R."/>
            <person name="Hijri M."/>
            <person name="Koul R."/>
            <person name="Kawaguchi M."/>
            <person name="Krajinski F."/>
            <person name="Lammers P.J."/>
            <person name="Masclaux F.G."/>
            <person name="Murat C."/>
            <person name="Morin E."/>
            <person name="Ndikumana S."/>
            <person name="Pagni M."/>
            <person name="Petitpierre D."/>
            <person name="Requena N."/>
            <person name="Rosikiewicz P."/>
            <person name="Riley R."/>
            <person name="Saito K."/>
            <person name="San Clemente H."/>
            <person name="Shapiro H."/>
            <person name="van Tuinen D."/>
            <person name="Becard G."/>
            <person name="Bonfante P."/>
            <person name="Paszkowski U."/>
            <person name="Shachar-Hill Y.Y."/>
            <person name="Tuskan G.A."/>
            <person name="Young P.W."/>
            <person name="Sanders I.R."/>
            <person name="Henrissat B."/>
            <person name="Rensing S.A."/>
            <person name="Grigoriev I.V."/>
            <person name="Corradi N."/>
            <person name="Roux C."/>
            <person name="Martin F."/>
        </authorList>
    </citation>
    <scope>NUCLEOTIDE SEQUENCE [LARGE SCALE GENOMIC DNA]</scope>
    <source>
        <strain evidence="2 3">DAOM 197198</strain>
    </source>
</reference>
<dbReference type="VEuPathDB" id="FungiDB:RhiirFUN_011676"/>
<sequence length="197" mass="22754">MDRYFRIQNKKILLLIDNALSHFDPHYSPALEIDQNDDNDASNENQTSRCHSGRVSGSRGRDGCVSGLRGRGGHSREMMDSETADINQMIKKLDMNNPSAALLANELNNFFQELEEMQTEDILSDIDIIRLVQEDARDEDESSNSENDTLVSPGNALKSLETWISFYEQQDDNEFHAEDLKLFKRYFKIIKWLEQQF</sequence>
<evidence type="ECO:0000256" key="1">
    <source>
        <dbReference type="SAM" id="MobiDB-lite"/>
    </source>
</evidence>
<evidence type="ECO:0008006" key="4">
    <source>
        <dbReference type="Google" id="ProtNLM"/>
    </source>
</evidence>
<feature type="compositionally biased region" description="Low complexity" evidence="1">
    <location>
        <begin position="48"/>
        <end position="67"/>
    </location>
</feature>
<protein>
    <recommendedName>
        <fullName evidence="4">DDE-1 domain-containing protein</fullName>
    </recommendedName>
</protein>
<proteinExistence type="predicted"/>
<dbReference type="Proteomes" id="UP000018888">
    <property type="component" value="Unassembled WGS sequence"/>
</dbReference>
<dbReference type="AlphaFoldDB" id="A0A2P4QGL9"/>
<evidence type="ECO:0000313" key="2">
    <source>
        <dbReference type="EMBL" id="POG76783.1"/>
    </source>
</evidence>
<feature type="region of interest" description="Disordered" evidence="1">
    <location>
        <begin position="31"/>
        <end position="79"/>
    </location>
</feature>